<dbReference type="GO" id="GO:0008779">
    <property type="term" value="F:acyl-[acyl-carrier-protein]-phospholipid O-acyltransferase activity"/>
    <property type="evidence" value="ECO:0007669"/>
    <property type="project" value="UniProtKB-EC"/>
</dbReference>
<proteinExistence type="inferred from homology"/>
<keyword evidence="4" id="KW-0436">Ligase</keyword>
<feature type="transmembrane region" description="Helical" evidence="2">
    <location>
        <begin position="21"/>
        <end position="41"/>
    </location>
</feature>
<dbReference type="SMART" id="SM00563">
    <property type="entry name" value="PlsC"/>
    <property type="match status" value="1"/>
</dbReference>
<dbReference type="InterPro" id="IPR000873">
    <property type="entry name" value="AMP-dep_synth/lig_dom"/>
</dbReference>
<dbReference type="Gene3D" id="3.40.50.12780">
    <property type="entry name" value="N-terminal domain of ligase-like"/>
    <property type="match status" value="1"/>
</dbReference>
<dbReference type="PANTHER" id="PTHR43201:SF8">
    <property type="entry name" value="ACYL-COA SYNTHETASE FAMILY MEMBER 3"/>
    <property type="match status" value="1"/>
</dbReference>
<dbReference type="EMBL" id="UOGL01000314">
    <property type="protein sequence ID" value="VAX39216.1"/>
    <property type="molecule type" value="Genomic_DNA"/>
</dbReference>
<comment type="similarity">
    <text evidence="1">Belongs to the ATP-dependent AMP-binding enzyme family.</text>
</comment>
<dbReference type="InterPro" id="IPR036259">
    <property type="entry name" value="MFS_trans_sf"/>
</dbReference>
<evidence type="ECO:0000256" key="2">
    <source>
        <dbReference type="SAM" id="Phobius"/>
    </source>
</evidence>
<keyword evidence="4" id="KW-0012">Acyltransferase</keyword>
<dbReference type="SUPFAM" id="SSF69593">
    <property type="entry name" value="Glycerol-3-phosphate (1)-acyltransferase"/>
    <property type="match status" value="1"/>
</dbReference>
<evidence type="ECO:0000313" key="4">
    <source>
        <dbReference type="EMBL" id="VAX39216.1"/>
    </source>
</evidence>
<dbReference type="CDD" id="cd07989">
    <property type="entry name" value="LPLAT_AGPAT-like"/>
    <property type="match status" value="1"/>
</dbReference>
<dbReference type="AlphaFoldDB" id="A0A3B1D8P6"/>
<evidence type="ECO:0000256" key="1">
    <source>
        <dbReference type="ARBA" id="ARBA00006432"/>
    </source>
</evidence>
<feature type="transmembrane region" description="Helical" evidence="2">
    <location>
        <begin position="191"/>
        <end position="212"/>
    </location>
</feature>
<gene>
    <name evidence="4" type="ORF">MNBD_PLANCTO02-1422</name>
</gene>
<dbReference type="InterPro" id="IPR020846">
    <property type="entry name" value="MFS_dom"/>
</dbReference>
<dbReference type="GO" id="GO:0008922">
    <property type="term" value="F:long-chain fatty acid [acyl-carrier-protein] ligase activity"/>
    <property type="evidence" value="ECO:0007669"/>
    <property type="project" value="UniProtKB-EC"/>
</dbReference>
<reference evidence="4" key="1">
    <citation type="submission" date="2018-06" db="EMBL/GenBank/DDBJ databases">
        <authorList>
            <person name="Zhirakovskaya E."/>
        </authorList>
    </citation>
    <scope>NUCLEOTIDE SEQUENCE</scope>
</reference>
<feature type="transmembrane region" description="Helical" evidence="2">
    <location>
        <begin position="340"/>
        <end position="358"/>
    </location>
</feature>
<dbReference type="Pfam" id="PF00501">
    <property type="entry name" value="AMP-binding"/>
    <property type="match status" value="1"/>
</dbReference>
<keyword evidence="2" id="KW-0812">Transmembrane</keyword>
<dbReference type="Gene3D" id="3.30.300.30">
    <property type="match status" value="1"/>
</dbReference>
<dbReference type="PROSITE" id="PS50850">
    <property type="entry name" value="MFS"/>
    <property type="match status" value="1"/>
</dbReference>
<keyword evidence="2" id="KW-1133">Transmembrane helix</keyword>
<dbReference type="GO" id="GO:0022857">
    <property type="term" value="F:transmembrane transporter activity"/>
    <property type="evidence" value="ECO:0007669"/>
    <property type="project" value="InterPro"/>
</dbReference>
<dbReference type="Gene3D" id="1.20.1250.20">
    <property type="entry name" value="MFS general substrate transporter like domains"/>
    <property type="match status" value="1"/>
</dbReference>
<feature type="domain" description="Major facilitator superfamily (MFS) profile" evidence="3">
    <location>
        <begin position="20"/>
        <end position="426"/>
    </location>
</feature>
<dbReference type="Pfam" id="PF01553">
    <property type="entry name" value="Acyltransferase"/>
    <property type="match status" value="1"/>
</dbReference>
<feature type="transmembrane region" description="Helical" evidence="2">
    <location>
        <begin position="370"/>
        <end position="391"/>
    </location>
</feature>
<evidence type="ECO:0000259" key="3">
    <source>
        <dbReference type="PROSITE" id="PS50850"/>
    </source>
</evidence>
<protein>
    <submittedName>
        <fullName evidence="4">Lysophospholipid transporter LplT / 2-acylglycerophosphoethanolamine acyltransferase / Acyl-[acyl-carrier-protein] synthetase</fullName>
        <ecNumber evidence="4">2.3.1.40</ecNumber>
        <ecNumber evidence="4">6.2.1.20</ecNumber>
    </submittedName>
</protein>
<dbReference type="InterPro" id="IPR045851">
    <property type="entry name" value="AMP-bd_C_sf"/>
</dbReference>
<dbReference type="SUPFAM" id="SSF103473">
    <property type="entry name" value="MFS general substrate transporter"/>
    <property type="match status" value="1"/>
</dbReference>
<accession>A0A3B1D8P6</accession>
<feature type="transmembrane region" description="Helical" evidence="2">
    <location>
        <begin position="403"/>
        <end position="434"/>
    </location>
</feature>
<dbReference type="InterPro" id="IPR042099">
    <property type="entry name" value="ANL_N_sf"/>
</dbReference>
<dbReference type="Pfam" id="PF07690">
    <property type="entry name" value="MFS_1"/>
    <property type="match status" value="1"/>
</dbReference>
<feature type="transmembrane region" description="Helical" evidence="2">
    <location>
        <begin position="309"/>
        <end position="328"/>
    </location>
</feature>
<dbReference type="InterPro" id="IPR020845">
    <property type="entry name" value="AMP-binding_CS"/>
</dbReference>
<dbReference type="PROSITE" id="PS00455">
    <property type="entry name" value="AMP_BINDING"/>
    <property type="match status" value="1"/>
</dbReference>
<name>A0A3B1D8P6_9ZZZZ</name>
<dbReference type="GO" id="GO:0006631">
    <property type="term" value="P:fatty acid metabolic process"/>
    <property type="evidence" value="ECO:0007669"/>
    <property type="project" value="TreeGrafter"/>
</dbReference>
<dbReference type="NCBIfam" id="NF006386">
    <property type="entry name" value="PRK08633.1"/>
    <property type="match status" value="1"/>
</dbReference>
<dbReference type="InterPro" id="IPR002123">
    <property type="entry name" value="Plipid/glycerol_acylTrfase"/>
</dbReference>
<feature type="transmembrane region" description="Helical" evidence="2">
    <location>
        <begin position="283"/>
        <end position="303"/>
    </location>
</feature>
<feature type="transmembrane region" description="Helical" evidence="2">
    <location>
        <begin position="61"/>
        <end position="84"/>
    </location>
</feature>
<sequence>MNTPSASILPQPKQGLFSKSFLGFLATQFLGAFNDNMFRWLVASYVMIEVQTLFGNGTGKYNSAVLSTGAILFTLPYIIFASYAGYLSDRFSKRAVTVWCKVAEIVIMAAGVVALWFGDIYLLMFVVMLMGTQSALFSPAKLGIIPELVPAEKISAANGVVGLTTIIAIVMGTTAGYALHAMIKEDRFATLWIPAVALMGAAIAGWLCSLLITQLSSANSSRTFPMNPFKETFRDLQLLAKDRPILRVSLGIAFFWTLATLAQMNIDSYAKELLKLEATEIGLLMALLSMGVGLGSILAGYWSGDRVELGIVPLGAMVMAICSILLCFTGESIFWTSTMLFLLGLGGGLFSVPLSSFLQHRSPPASLGSILAAGNFITFAGTIVISLIFPVMCITLQLSPKPIFLLAGLGTIPVALYVIFLIPSASIRFFVWLLSHTIYRVKVKGHENLPETGGALLVANHVSWLDGILLLMTSSRPIRMLAYADYVENKKVGWLARIFDVIPIKSDSGPKELLKSLKTANQAIKDGELVCIFAEGQITRTGQLQPFQRGMMRIVQGTGAPVVPIYLEGLWGSVFSYERGKFFWKMPRRWPYPISILFGKPLHDADNAEQVRQAVQELGVEAVEETGNKQRNLPQLFVRQCKRAKWKMKVTESSGTELTGGKLLSSVLLFKSLFSKGIFAADEKRIGVLLPPGVGGVIANTALAMMGKVAVNLNYTLSDDVMDFCIQEAGIQQVITSRKFLEKKPMNINTQFIYLEDLKEQISGIGKLIAATQAYVFPSFVVDFLHGLKSIQPEDLLTIIFTSGSTGNPKGVMLSHKNISSNIRAINQSVHISQKDVLLGVLPFFHSFGFTGTFWLAMGTEASAVYHYNPLDSRTVGKLSEKYQTTILFATPTFLRSYLKRCTPEQFATLELVILGAEKMPVEMAATFEEKFGIVPCEGYGTTELSPVVSVNIPASRCGDSHQSSMKLGTIGKPLPGIAVKIINPDSGEMLGIDQEGLLLVKGSNVMQGYLNQPEKTAELIVDGWYNTGDIAKIDNEGFVTITGRQSRFSKIGGEMVPHIRIEAELAKIVEDPDSDEPDILVAVTAVPHKTKGERIVVAHKPLKKPIEEILNDLAATGLPNLWLPSRDSFFEVSEIPVLGTGKLDLKQLKELALKQFGE</sequence>
<dbReference type="SUPFAM" id="SSF56801">
    <property type="entry name" value="Acetyl-CoA synthetase-like"/>
    <property type="match status" value="1"/>
</dbReference>
<keyword evidence="4" id="KW-0808">Transferase</keyword>
<dbReference type="GO" id="GO:0031956">
    <property type="term" value="F:medium-chain fatty acid-CoA ligase activity"/>
    <property type="evidence" value="ECO:0007669"/>
    <property type="project" value="TreeGrafter"/>
</dbReference>
<dbReference type="PANTHER" id="PTHR43201">
    <property type="entry name" value="ACYL-COA SYNTHETASE"/>
    <property type="match status" value="1"/>
</dbReference>
<dbReference type="InterPro" id="IPR011701">
    <property type="entry name" value="MFS"/>
</dbReference>
<dbReference type="EC" id="2.3.1.40" evidence="4"/>
<feature type="transmembrane region" description="Helical" evidence="2">
    <location>
        <begin position="105"/>
        <end position="130"/>
    </location>
</feature>
<feature type="transmembrane region" description="Helical" evidence="2">
    <location>
        <begin position="156"/>
        <end position="179"/>
    </location>
</feature>
<dbReference type="EC" id="6.2.1.20" evidence="4"/>
<keyword evidence="2" id="KW-0472">Membrane</keyword>
<dbReference type="CDD" id="cd06173">
    <property type="entry name" value="MFS_MefA_like"/>
    <property type="match status" value="1"/>
</dbReference>
<feature type="transmembrane region" description="Helical" evidence="2">
    <location>
        <begin position="244"/>
        <end position="262"/>
    </location>
</feature>
<organism evidence="4">
    <name type="scientific">hydrothermal vent metagenome</name>
    <dbReference type="NCBI Taxonomy" id="652676"/>
    <lineage>
        <taxon>unclassified sequences</taxon>
        <taxon>metagenomes</taxon>
        <taxon>ecological metagenomes</taxon>
    </lineage>
</organism>